<comment type="caution">
    <text evidence="2">The sequence shown here is derived from an EMBL/GenBank/DDBJ whole genome shotgun (WGS) entry which is preliminary data.</text>
</comment>
<reference evidence="2" key="2">
    <citation type="journal article" date="2021" name="PeerJ">
        <title>Extensive microbial diversity within the chicken gut microbiome revealed by metagenomics and culture.</title>
        <authorList>
            <person name="Gilroy R."/>
            <person name="Ravi A."/>
            <person name="Getino M."/>
            <person name="Pursley I."/>
            <person name="Horton D.L."/>
            <person name="Alikhan N.F."/>
            <person name="Baker D."/>
            <person name="Gharbi K."/>
            <person name="Hall N."/>
            <person name="Watson M."/>
            <person name="Adriaenssens E.M."/>
            <person name="Foster-Nyarko E."/>
            <person name="Jarju S."/>
            <person name="Secka A."/>
            <person name="Antonio M."/>
            <person name="Oren A."/>
            <person name="Chaudhuri R.R."/>
            <person name="La Ragione R."/>
            <person name="Hildebrand F."/>
            <person name="Pallen M.J."/>
        </authorList>
    </citation>
    <scope>NUCLEOTIDE SEQUENCE</scope>
    <source>
        <strain evidence="2">1370</strain>
    </source>
</reference>
<organism evidence="2 3">
    <name type="scientific">Candidatus Faeciplasma avium</name>
    <dbReference type="NCBI Taxonomy" id="2840798"/>
    <lineage>
        <taxon>Bacteria</taxon>
        <taxon>Bacillati</taxon>
        <taxon>Bacillota</taxon>
        <taxon>Clostridia</taxon>
        <taxon>Eubacteriales</taxon>
        <taxon>Oscillospiraceae</taxon>
        <taxon>Oscillospiraceae incertae sedis</taxon>
        <taxon>Candidatus Faeciplasma</taxon>
    </lineage>
</organism>
<accession>A0A9D1NPE6</accession>
<reference evidence="2" key="1">
    <citation type="submission" date="2020-10" db="EMBL/GenBank/DDBJ databases">
        <authorList>
            <person name="Gilroy R."/>
        </authorList>
    </citation>
    <scope>NUCLEOTIDE SEQUENCE</scope>
    <source>
        <strain evidence="2">1370</strain>
    </source>
</reference>
<evidence type="ECO:0000313" key="2">
    <source>
        <dbReference type="EMBL" id="HIV10410.1"/>
    </source>
</evidence>
<sequence>MELSFVILAGIAMASAAQLVKAAVIILCLMAGIFIIAAATPKLAELIDRLFASFKGSGADNPFVLSKSETKEPEASKEEAAPSDKERDENG</sequence>
<evidence type="ECO:0000313" key="3">
    <source>
        <dbReference type="Proteomes" id="UP000823960"/>
    </source>
</evidence>
<evidence type="ECO:0000256" key="1">
    <source>
        <dbReference type="SAM" id="MobiDB-lite"/>
    </source>
</evidence>
<protein>
    <submittedName>
        <fullName evidence="2">Uncharacterized protein</fullName>
    </submittedName>
</protein>
<feature type="region of interest" description="Disordered" evidence="1">
    <location>
        <begin position="56"/>
        <end position="91"/>
    </location>
</feature>
<feature type="compositionally biased region" description="Basic and acidic residues" evidence="1">
    <location>
        <begin position="68"/>
        <end position="91"/>
    </location>
</feature>
<dbReference type="Proteomes" id="UP000823960">
    <property type="component" value="Unassembled WGS sequence"/>
</dbReference>
<dbReference type="AlphaFoldDB" id="A0A9D1NPE6"/>
<dbReference type="EMBL" id="DVOL01000022">
    <property type="protein sequence ID" value="HIV10410.1"/>
    <property type="molecule type" value="Genomic_DNA"/>
</dbReference>
<proteinExistence type="predicted"/>
<gene>
    <name evidence="2" type="ORF">IAD28_01780</name>
</gene>
<name>A0A9D1NPE6_9FIRM</name>